<dbReference type="InterPro" id="IPR011009">
    <property type="entry name" value="Kinase-like_dom_sf"/>
</dbReference>
<sequence length="295" mass="34509">MPQHEFITKQLIDKGWSEDRKYCVTDEQGNKFLLRVSPIEQYDRKKSEYELMGQVAALGVPMCRPLEFGTFDEGVYSIQTWIDGIDAEENIHNLTDQEQYSYGFEAGKILKEIHKIPAPKEIEDWEIYFNRKADHKIKMYEECSVKYENGQAFIDYINAHRYLLSGRPRTYQHGDYHIGNMMIGNDKRLYIIDFNRNDFGDPWEEFNRIVWCAQATPLFATGMVNGYFSNDVPIPFWELLALYISSNALSSVPWAIPFGQSQIQVMINQAKDVLSWYENMTKSIPTWYKGVIINK</sequence>
<dbReference type="InterPro" id="IPR002575">
    <property type="entry name" value="Aminoglycoside_PTrfase"/>
</dbReference>
<organism evidence="2 3">
    <name type="scientific">Brotocaccenecus cirricatena</name>
    <dbReference type="NCBI Taxonomy" id="3064195"/>
    <lineage>
        <taxon>Bacteria</taxon>
        <taxon>Bacillati</taxon>
        <taxon>Bacillota</taxon>
        <taxon>Clostridia</taxon>
        <taxon>Eubacteriales</taxon>
        <taxon>Oscillospiraceae</taxon>
        <taxon>Brotocaccenecus</taxon>
    </lineage>
</organism>
<dbReference type="PANTHER" id="PTHR41283:SF1">
    <property type="entry name" value="AMINOGLYCOSIDE PHOSPHOTRANSFERASE DOMAIN-CONTAINING PROTEIN"/>
    <property type="match status" value="1"/>
</dbReference>
<feature type="domain" description="Aminoglycoside phosphotransferase" evidence="1">
    <location>
        <begin position="11"/>
        <end position="228"/>
    </location>
</feature>
<gene>
    <name evidence="2" type="ORF">LKD37_10685</name>
</gene>
<protein>
    <submittedName>
        <fullName evidence="2">Phosphotransferase</fullName>
    </submittedName>
</protein>
<dbReference type="AlphaFoldDB" id="A0AAE3AHA2"/>
<name>A0AAE3AHA2_9FIRM</name>
<evidence type="ECO:0000313" key="2">
    <source>
        <dbReference type="EMBL" id="MCC2129971.1"/>
    </source>
</evidence>
<dbReference type="PANTHER" id="PTHR41283">
    <property type="entry name" value="AMINOGLYCOSIDE PHOSPHOTRANSFERASE"/>
    <property type="match status" value="1"/>
</dbReference>
<dbReference type="RefSeq" id="WP_302929203.1">
    <property type="nucleotide sequence ID" value="NZ_JAJEPW010000031.1"/>
</dbReference>
<evidence type="ECO:0000259" key="1">
    <source>
        <dbReference type="Pfam" id="PF01636"/>
    </source>
</evidence>
<dbReference type="SUPFAM" id="SSF56112">
    <property type="entry name" value="Protein kinase-like (PK-like)"/>
    <property type="match status" value="1"/>
</dbReference>
<keyword evidence="3" id="KW-1185">Reference proteome</keyword>
<evidence type="ECO:0000313" key="3">
    <source>
        <dbReference type="Proteomes" id="UP001199319"/>
    </source>
</evidence>
<dbReference type="EMBL" id="JAJEPW010000031">
    <property type="protein sequence ID" value="MCC2129971.1"/>
    <property type="molecule type" value="Genomic_DNA"/>
</dbReference>
<dbReference type="Gene3D" id="3.90.1200.10">
    <property type="match status" value="1"/>
</dbReference>
<accession>A0AAE3AHA2</accession>
<proteinExistence type="predicted"/>
<comment type="caution">
    <text evidence="2">The sequence shown here is derived from an EMBL/GenBank/DDBJ whole genome shotgun (WGS) entry which is preliminary data.</text>
</comment>
<dbReference type="Proteomes" id="UP001199319">
    <property type="component" value="Unassembled WGS sequence"/>
</dbReference>
<reference evidence="2" key="1">
    <citation type="submission" date="2021-10" db="EMBL/GenBank/DDBJ databases">
        <title>Anaerobic single-cell dispensing facilitates the cultivation of human gut bacteria.</title>
        <authorList>
            <person name="Afrizal A."/>
        </authorList>
    </citation>
    <scope>NUCLEOTIDE SEQUENCE</scope>
    <source>
        <strain evidence="2">CLA-AA-H272</strain>
    </source>
</reference>
<dbReference type="Pfam" id="PF01636">
    <property type="entry name" value="APH"/>
    <property type="match status" value="1"/>
</dbReference>